<proteinExistence type="inferred from homology"/>
<dbReference type="Gene3D" id="1.10.3720.10">
    <property type="entry name" value="MetI-like"/>
    <property type="match status" value="1"/>
</dbReference>
<keyword evidence="7 9" id="KW-1133">Transmembrane helix</keyword>
<dbReference type="InterPro" id="IPR035906">
    <property type="entry name" value="MetI-like_sf"/>
</dbReference>
<dbReference type="GO" id="GO:0005886">
    <property type="term" value="C:plasma membrane"/>
    <property type="evidence" value="ECO:0007669"/>
    <property type="project" value="UniProtKB-SubCell"/>
</dbReference>
<dbReference type="RefSeq" id="WP_012185571.1">
    <property type="nucleotide sequence ID" value="NC_009954.1"/>
</dbReference>
<evidence type="ECO:0000256" key="8">
    <source>
        <dbReference type="ARBA" id="ARBA00023136"/>
    </source>
</evidence>
<keyword evidence="6 9" id="KW-0812">Transmembrane</keyword>
<dbReference type="EMBL" id="CP000852">
    <property type="protein sequence ID" value="ABW01351.1"/>
    <property type="molecule type" value="Genomic_DNA"/>
</dbReference>
<keyword evidence="8 9" id="KW-0472">Membrane</keyword>
<keyword evidence="3 9" id="KW-0813">Transport</keyword>
<dbReference type="AlphaFoldDB" id="A8MC45"/>
<keyword evidence="5" id="KW-0500">Molybdenum</keyword>
<dbReference type="CDD" id="cd06261">
    <property type="entry name" value="TM_PBP2"/>
    <property type="match status" value="1"/>
</dbReference>
<dbReference type="SUPFAM" id="SSF161098">
    <property type="entry name" value="MetI-like"/>
    <property type="match status" value="1"/>
</dbReference>
<feature type="transmembrane region" description="Helical" evidence="9">
    <location>
        <begin position="280"/>
        <end position="299"/>
    </location>
</feature>
<evidence type="ECO:0000256" key="7">
    <source>
        <dbReference type="ARBA" id="ARBA00022989"/>
    </source>
</evidence>
<dbReference type="KEGG" id="cma:Cmaq_0506"/>
<organism evidence="11 12">
    <name type="scientific">Caldivirga maquilingensis (strain ATCC 700844 / DSM 13496 / JCM 10307 / IC-167)</name>
    <dbReference type="NCBI Taxonomy" id="397948"/>
    <lineage>
        <taxon>Archaea</taxon>
        <taxon>Thermoproteota</taxon>
        <taxon>Thermoprotei</taxon>
        <taxon>Thermoproteales</taxon>
        <taxon>Thermoproteaceae</taxon>
        <taxon>Caldivirga</taxon>
    </lineage>
</organism>
<evidence type="ECO:0000256" key="6">
    <source>
        <dbReference type="ARBA" id="ARBA00022692"/>
    </source>
</evidence>
<reference evidence="11 12" key="1">
    <citation type="submission" date="2007-10" db="EMBL/GenBank/DDBJ databases">
        <title>Complete sequence of Caldivirga maquilingensis IC-167.</title>
        <authorList>
            <consortium name="US DOE Joint Genome Institute"/>
            <person name="Copeland A."/>
            <person name="Lucas S."/>
            <person name="Lapidus A."/>
            <person name="Barry K."/>
            <person name="Glavina del Rio T."/>
            <person name="Dalin E."/>
            <person name="Tice H."/>
            <person name="Pitluck S."/>
            <person name="Saunders E."/>
            <person name="Brettin T."/>
            <person name="Bruce D."/>
            <person name="Detter J.C."/>
            <person name="Han C."/>
            <person name="Schmutz J."/>
            <person name="Larimer F."/>
            <person name="Land M."/>
            <person name="Hauser L."/>
            <person name="Kyrpides N."/>
            <person name="Ivanova N."/>
            <person name="Biddle J.F."/>
            <person name="Zhang Z."/>
            <person name="Fitz-Gibbon S.T."/>
            <person name="Lowe T.M."/>
            <person name="Saltikov C."/>
            <person name="House C.H."/>
            <person name="Richardson P."/>
        </authorList>
    </citation>
    <scope>NUCLEOTIDE SEQUENCE [LARGE SCALE GENOMIC DNA]</scope>
    <source>
        <strain evidence="12">ATCC 700844 / DSM 13496 / JCM 10307 / IC-167</strain>
    </source>
</reference>
<evidence type="ECO:0000313" key="11">
    <source>
        <dbReference type="EMBL" id="ABW01351.1"/>
    </source>
</evidence>
<evidence type="ECO:0000256" key="3">
    <source>
        <dbReference type="ARBA" id="ARBA00022448"/>
    </source>
</evidence>
<protein>
    <submittedName>
        <fullName evidence="11">Binding-protein-dependent transport systems inner membrane component</fullName>
    </submittedName>
</protein>
<dbReference type="Pfam" id="PF00528">
    <property type="entry name" value="BPD_transp_1"/>
    <property type="match status" value="1"/>
</dbReference>
<evidence type="ECO:0000313" key="12">
    <source>
        <dbReference type="Proteomes" id="UP000001137"/>
    </source>
</evidence>
<feature type="transmembrane region" description="Helical" evidence="9">
    <location>
        <begin position="54"/>
        <end position="78"/>
    </location>
</feature>
<dbReference type="Proteomes" id="UP000001137">
    <property type="component" value="Chromosome"/>
</dbReference>
<dbReference type="InterPro" id="IPR000515">
    <property type="entry name" value="MetI-like"/>
</dbReference>
<dbReference type="PANTHER" id="PTHR30183">
    <property type="entry name" value="MOLYBDENUM TRANSPORT SYSTEM PERMEASE PROTEIN MODB"/>
    <property type="match status" value="1"/>
</dbReference>
<dbReference type="GO" id="GO:0055085">
    <property type="term" value="P:transmembrane transport"/>
    <property type="evidence" value="ECO:0007669"/>
    <property type="project" value="InterPro"/>
</dbReference>
<accession>A8MC45</accession>
<evidence type="ECO:0000256" key="9">
    <source>
        <dbReference type="RuleBase" id="RU363032"/>
    </source>
</evidence>
<sequence>MVYMGELPLKVALAVSLLILTILIIYPLILIIALGSTQVTSALSVGSFLESIEITVIMSTLSALVAIIMGTPLAYLLARYRFRFKQLLDSIIDIPIMIPHVIVGIMIVLAFASKYSALFNSLNTVILHLRAFNSTLLHYGLLHVLLSPMVDALIYALSTVVGIKFINTLWGAVAAVAFLSSTYYIRVTEAAVSMVNPEMEIVARTLGASPSRVFISITLPKVWRAMANGALLSWARSVSEAGALFIVAYSIYFNGKYIYPASVYIYESYVGIGLSNAVKYSAALLVVVLVIFIVYRVILNIRRGD</sequence>
<feature type="domain" description="ABC transmembrane type-1" evidence="10">
    <location>
        <begin position="52"/>
        <end position="299"/>
    </location>
</feature>
<evidence type="ECO:0000256" key="4">
    <source>
        <dbReference type="ARBA" id="ARBA00022475"/>
    </source>
</evidence>
<dbReference type="eggNOG" id="arCOG00164">
    <property type="taxonomic scope" value="Archaea"/>
</dbReference>
<comment type="subcellular location">
    <subcellularLocation>
        <location evidence="1 9">Cell membrane</location>
        <topology evidence="1 9">Multi-pass membrane protein</topology>
    </subcellularLocation>
</comment>
<evidence type="ECO:0000256" key="2">
    <source>
        <dbReference type="ARBA" id="ARBA00009306"/>
    </source>
</evidence>
<evidence type="ECO:0000256" key="5">
    <source>
        <dbReference type="ARBA" id="ARBA00022505"/>
    </source>
</evidence>
<dbReference type="PROSITE" id="PS50928">
    <property type="entry name" value="ABC_TM1"/>
    <property type="match status" value="1"/>
</dbReference>
<evidence type="ECO:0000259" key="10">
    <source>
        <dbReference type="PROSITE" id="PS50928"/>
    </source>
</evidence>
<feature type="transmembrane region" description="Helical" evidence="9">
    <location>
        <begin position="90"/>
        <end position="112"/>
    </location>
</feature>
<comment type="similarity">
    <text evidence="2 9">Belongs to the binding-protein-dependent transport system permease family.</text>
</comment>
<keyword evidence="4" id="KW-1003">Cell membrane</keyword>
<name>A8MC45_CALMQ</name>
<dbReference type="STRING" id="397948.Cmaq_0506"/>
<dbReference type="PANTHER" id="PTHR30183:SF3">
    <property type="entry name" value="MOLYBDENUM TRANSPORT SYSTEM PERMEASE PROTEIN MODB"/>
    <property type="match status" value="1"/>
</dbReference>
<feature type="transmembrane region" description="Helical" evidence="9">
    <location>
        <begin position="12"/>
        <end position="34"/>
    </location>
</feature>
<evidence type="ECO:0000256" key="1">
    <source>
        <dbReference type="ARBA" id="ARBA00004651"/>
    </source>
</evidence>
<dbReference type="GeneID" id="5710151"/>
<gene>
    <name evidence="11" type="ordered locus">Cmaq_0506</name>
</gene>
<dbReference type="HOGENOM" id="CLU_016047_14_1_2"/>
<keyword evidence="12" id="KW-1185">Reference proteome</keyword>